<comment type="caution">
    <text evidence="2">The sequence shown here is derived from an EMBL/GenBank/DDBJ whole genome shotgun (WGS) entry which is preliminary data.</text>
</comment>
<feature type="chain" id="PRO_5013037057" description="Antifreeze glycopeptide" evidence="1">
    <location>
        <begin position="21"/>
        <end position="523"/>
    </location>
</feature>
<gene>
    <name evidence="2" type="ORF">CLN94_07460</name>
</gene>
<sequence>MRLRGLWLSAALLLGVPAAAQDNPLSAIDWLSNSVLTGTTYRDQPNASRPVLPPVIGEAPVSSGLRLEDVAVFSLDAPTPDAIGLLSARRTGLPRDLWGSSPEAELAAMLRKERADTLPAIQGLLMELLLAELAPPEQSDKRASGLLFLARVDKLLDLGALEPALAMLAEAPANHPEIFRRRFDAALLIGEEDRACEAMAESPLIAPSLQARVFCLARGGDWEAAALLFGTGRVLEPLPPETDALLERFLEPELDDAGPLPPPSRPSPLVFRMMEAIGEPLPTNDLPVAFAQSDLRANNGWKARLEAGERLARTGVLDANQMLGLYTENDSGPSGALWDRVRAMSRLDAAMRAGETETVAEILPEAYALMETVELEPLLGRLWGEDLAKLELPPETRALAFRIGLLSPAYEKIAQAHTPTDLDERLLIGLARGSTAGIPAQDQLGLLLKRVFDRNATNLPDAYRDLVPGQLGLALLRALDDVTEGAKGDYTRLEAGLRLLRMSGLEDEARRAALELLILERRG</sequence>
<dbReference type="OrthoDB" id="7929427at2"/>
<proteinExistence type="predicted"/>
<feature type="signal peptide" evidence="1">
    <location>
        <begin position="1"/>
        <end position="20"/>
    </location>
</feature>
<organism evidence="2 3">
    <name type="scientific">Pseudothioclava arenosa</name>
    <dbReference type="NCBI Taxonomy" id="1795308"/>
    <lineage>
        <taxon>Bacteria</taxon>
        <taxon>Pseudomonadati</taxon>
        <taxon>Pseudomonadota</taxon>
        <taxon>Alphaproteobacteria</taxon>
        <taxon>Rhodobacterales</taxon>
        <taxon>Paracoccaceae</taxon>
        <taxon>Pseudothioclava</taxon>
    </lineage>
</organism>
<keyword evidence="1" id="KW-0732">Signal</keyword>
<dbReference type="EMBL" id="NTJD01000004">
    <property type="protein sequence ID" value="PCD76987.1"/>
    <property type="molecule type" value="Genomic_DNA"/>
</dbReference>
<evidence type="ECO:0008006" key="4">
    <source>
        <dbReference type="Google" id="ProtNLM"/>
    </source>
</evidence>
<dbReference type="Proteomes" id="UP000243507">
    <property type="component" value="Unassembled WGS sequence"/>
</dbReference>
<name>A0A2A4CR74_9RHOB</name>
<evidence type="ECO:0000313" key="2">
    <source>
        <dbReference type="EMBL" id="PCD76987.1"/>
    </source>
</evidence>
<accession>A0A2A4CR74</accession>
<evidence type="ECO:0000256" key="1">
    <source>
        <dbReference type="SAM" id="SignalP"/>
    </source>
</evidence>
<keyword evidence="3" id="KW-1185">Reference proteome</keyword>
<dbReference type="AlphaFoldDB" id="A0A2A4CR74"/>
<reference evidence="2 3" key="1">
    <citation type="submission" date="2017-09" db="EMBL/GenBank/DDBJ databases">
        <title>A multilocus sequence analysis scheme for characterization of bacteria in the genus Thioclava.</title>
        <authorList>
            <person name="Liu Y."/>
            <person name="Shao Z."/>
        </authorList>
    </citation>
    <scope>NUCLEOTIDE SEQUENCE [LARGE SCALE GENOMIC DNA]</scope>
    <source>
        <strain evidence="2 3">CAU 1312</strain>
    </source>
</reference>
<evidence type="ECO:0000313" key="3">
    <source>
        <dbReference type="Proteomes" id="UP000243507"/>
    </source>
</evidence>
<protein>
    <recommendedName>
        <fullName evidence="4">Antifreeze glycopeptide</fullName>
    </recommendedName>
</protein>